<dbReference type="EC" id="1.3.98.3" evidence="14"/>
<protein>
    <recommendedName>
        <fullName evidence="14">Coproporphyrinogen-III oxidase</fullName>
        <ecNumber evidence="14">1.3.98.3</ecNumber>
    </recommendedName>
</protein>
<feature type="binding site" evidence="15">
    <location>
        <position position="210"/>
    </location>
    <ligand>
        <name>S-adenosyl-L-methionine</name>
        <dbReference type="ChEBI" id="CHEBI:59789"/>
        <label>2</label>
    </ligand>
</feature>
<feature type="binding site" evidence="15">
    <location>
        <position position="174"/>
    </location>
    <ligand>
        <name>S-adenosyl-L-methionine</name>
        <dbReference type="ChEBI" id="CHEBI:59789"/>
        <label>2</label>
    </ligand>
</feature>
<evidence type="ECO:0000256" key="5">
    <source>
        <dbReference type="ARBA" id="ARBA00022485"/>
    </source>
</evidence>
<feature type="binding site" evidence="15">
    <location>
        <position position="114"/>
    </location>
    <ligand>
        <name>S-adenosyl-L-methionine</name>
        <dbReference type="ChEBI" id="CHEBI:59789"/>
        <label>1</label>
    </ligand>
</feature>
<feature type="binding site" evidence="16">
    <location>
        <position position="67"/>
    </location>
    <ligand>
        <name>[4Fe-4S] cluster</name>
        <dbReference type="ChEBI" id="CHEBI:49883"/>
        <note>4Fe-4S-S-AdoMet</note>
    </ligand>
</feature>
<keyword evidence="12 14" id="KW-0627">Porphyrin biosynthesis</keyword>
<comment type="pathway">
    <text evidence="2 14">Porphyrin-containing compound metabolism; protoporphyrin-IX biosynthesis; protoporphyrinogen-IX from coproporphyrinogen-III (AdoMet route): step 1/1.</text>
</comment>
<feature type="binding site" evidence="16">
    <location>
        <position position="70"/>
    </location>
    <ligand>
        <name>[4Fe-4S] cluster</name>
        <dbReference type="ChEBI" id="CHEBI:49883"/>
        <note>4Fe-4S-S-AdoMet</note>
    </ligand>
</feature>
<keyword evidence="9 14" id="KW-0560">Oxidoreductase</keyword>
<dbReference type="SFLD" id="SFLDG01082">
    <property type="entry name" value="B12-binding_domain_containing"/>
    <property type="match status" value="1"/>
</dbReference>
<keyword evidence="6 14" id="KW-0963">Cytoplasm</keyword>
<dbReference type="InterPro" id="IPR013785">
    <property type="entry name" value="Aldolase_TIM"/>
</dbReference>
<dbReference type="PANTHER" id="PTHR13932">
    <property type="entry name" value="COPROPORPHYRINIGEN III OXIDASE"/>
    <property type="match status" value="1"/>
</dbReference>
<keyword evidence="5 14" id="KW-0004">4Fe-4S</keyword>
<name>A0A7W5DN23_9PORP</name>
<dbReference type="UniPathway" id="UPA00251">
    <property type="reaction ID" value="UER00323"/>
</dbReference>
<feature type="domain" description="Radical SAM core" evidence="17">
    <location>
        <begin position="48"/>
        <end position="284"/>
    </location>
</feature>
<evidence type="ECO:0000256" key="14">
    <source>
        <dbReference type="PIRNR" id="PIRNR000167"/>
    </source>
</evidence>
<dbReference type="PIRSF" id="PIRSF000167">
    <property type="entry name" value="HemN"/>
    <property type="match status" value="1"/>
</dbReference>
<evidence type="ECO:0000256" key="15">
    <source>
        <dbReference type="PIRSR" id="PIRSR000167-1"/>
    </source>
</evidence>
<dbReference type="InterPro" id="IPR004558">
    <property type="entry name" value="Coprogen_oxidase_HemN"/>
</dbReference>
<dbReference type="GO" id="GO:0051989">
    <property type="term" value="F:coproporphyrinogen dehydrogenase activity"/>
    <property type="evidence" value="ECO:0007669"/>
    <property type="project" value="UniProtKB-EC"/>
</dbReference>
<feature type="binding site" evidence="15">
    <location>
        <position position="244"/>
    </location>
    <ligand>
        <name>S-adenosyl-L-methionine</name>
        <dbReference type="ChEBI" id="CHEBI:59789"/>
        <label>2</label>
    </ligand>
</feature>
<keyword evidence="7 14" id="KW-0949">S-adenosyl-L-methionine</keyword>
<evidence type="ECO:0000256" key="8">
    <source>
        <dbReference type="ARBA" id="ARBA00022723"/>
    </source>
</evidence>
<proteinExistence type="inferred from homology"/>
<evidence type="ECO:0000256" key="11">
    <source>
        <dbReference type="ARBA" id="ARBA00023014"/>
    </source>
</evidence>
<evidence type="ECO:0000256" key="13">
    <source>
        <dbReference type="ARBA" id="ARBA00048321"/>
    </source>
</evidence>
<dbReference type="Gene3D" id="3.20.20.70">
    <property type="entry name" value="Aldolase class I"/>
    <property type="match status" value="1"/>
</dbReference>
<evidence type="ECO:0000313" key="19">
    <source>
        <dbReference type="Proteomes" id="UP000544222"/>
    </source>
</evidence>
<keyword evidence="19" id="KW-1185">Reference proteome</keyword>
<dbReference type="GO" id="GO:0046872">
    <property type="term" value="F:metal ion binding"/>
    <property type="evidence" value="ECO:0007669"/>
    <property type="project" value="UniProtKB-KW"/>
</dbReference>
<keyword evidence="11 14" id="KW-0411">Iron-sulfur</keyword>
<evidence type="ECO:0000256" key="16">
    <source>
        <dbReference type="PIRSR" id="PIRSR000167-2"/>
    </source>
</evidence>
<evidence type="ECO:0000256" key="9">
    <source>
        <dbReference type="ARBA" id="ARBA00023002"/>
    </source>
</evidence>
<dbReference type="SFLD" id="SFLDG01065">
    <property type="entry name" value="anaerobic_coproporphyrinogen-I"/>
    <property type="match status" value="1"/>
</dbReference>
<evidence type="ECO:0000259" key="17">
    <source>
        <dbReference type="PROSITE" id="PS51918"/>
    </source>
</evidence>
<dbReference type="Pfam" id="PF04055">
    <property type="entry name" value="Radical_SAM"/>
    <property type="match status" value="1"/>
</dbReference>
<dbReference type="InterPro" id="IPR007197">
    <property type="entry name" value="rSAM"/>
</dbReference>
<comment type="subcellular location">
    <subcellularLocation>
        <location evidence="1 14">Cytoplasm</location>
    </subcellularLocation>
</comment>
<evidence type="ECO:0000256" key="1">
    <source>
        <dbReference type="ARBA" id="ARBA00004496"/>
    </source>
</evidence>
<feature type="binding site" evidence="15">
    <location>
        <position position="186"/>
    </location>
    <ligand>
        <name>S-adenosyl-L-methionine</name>
        <dbReference type="ChEBI" id="CHEBI:59789"/>
        <label>2</label>
    </ligand>
</feature>
<dbReference type="GO" id="GO:0005737">
    <property type="term" value="C:cytoplasm"/>
    <property type="evidence" value="ECO:0007669"/>
    <property type="project" value="UniProtKB-SubCell"/>
</dbReference>
<feature type="binding site" evidence="15">
    <location>
        <begin position="115"/>
        <end position="116"/>
    </location>
    <ligand>
        <name>S-adenosyl-L-methionine</name>
        <dbReference type="ChEBI" id="CHEBI:59789"/>
        <label>2</label>
    </ligand>
</feature>
<dbReference type="RefSeq" id="WP_183411890.1">
    <property type="nucleotide sequence ID" value="NZ_JACHYB010000001.1"/>
</dbReference>
<dbReference type="GO" id="GO:0006782">
    <property type="term" value="P:protoporphyrinogen IX biosynthetic process"/>
    <property type="evidence" value="ECO:0007669"/>
    <property type="project" value="UniProtKB-UniPathway"/>
</dbReference>
<dbReference type="SUPFAM" id="SSF102114">
    <property type="entry name" value="Radical SAM enzymes"/>
    <property type="match status" value="1"/>
</dbReference>
<reference evidence="18 19" key="1">
    <citation type="submission" date="2020-08" db="EMBL/GenBank/DDBJ databases">
        <title>Genomic Encyclopedia of Type Strains, Phase IV (KMG-IV): sequencing the most valuable type-strain genomes for metagenomic binning, comparative biology and taxonomic classification.</title>
        <authorList>
            <person name="Goeker M."/>
        </authorList>
    </citation>
    <scope>NUCLEOTIDE SEQUENCE [LARGE SCALE GENOMIC DNA]</scope>
    <source>
        <strain evidence="18 19">DSM 27471</strain>
    </source>
</reference>
<comment type="caution">
    <text evidence="18">The sequence shown here is derived from an EMBL/GenBank/DDBJ whole genome shotgun (WGS) entry which is preliminary data.</text>
</comment>
<dbReference type="InterPro" id="IPR034505">
    <property type="entry name" value="Coproporphyrinogen-III_oxidase"/>
</dbReference>
<evidence type="ECO:0000256" key="6">
    <source>
        <dbReference type="ARBA" id="ARBA00022490"/>
    </source>
</evidence>
<dbReference type="InterPro" id="IPR006638">
    <property type="entry name" value="Elp3/MiaA/NifB-like_rSAM"/>
</dbReference>
<accession>A0A7W5DN23</accession>
<feature type="binding site" evidence="15">
    <location>
        <begin position="69"/>
        <end position="71"/>
    </location>
    <ligand>
        <name>S-adenosyl-L-methionine</name>
        <dbReference type="ChEBI" id="CHEBI:59789"/>
        <label>2</label>
    </ligand>
</feature>
<dbReference type="PANTHER" id="PTHR13932:SF6">
    <property type="entry name" value="OXYGEN-INDEPENDENT COPROPORPHYRINOGEN III OXIDASE"/>
    <property type="match status" value="1"/>
</dbReference>
<gene>
    <name evidence="18" type="ORF">FHX64_000113</name>
</gene>
<sequence length="461" mass="52862">MSQLLLDHELIKKYDRPGPRYTSYPPANFFKPSFDPTDYVELLQKSNCTQPHNMSFYFHVPFCPQLCNFCGCNSELMRDKVSVERYFTILQKEFVTVATYLDASRPVSQIHWGGGTPNGVPMHYITDVMNMVRSHFQLSSDAEVAMECNPAYMTMEQIEQLAALGFNRISLGIQDFDSNVLSIIHRRSSKLPVEDVIKALHANRMQVNLDFVYGLPTQTLDKFQKSIDKAIHLNPERIVTFSYAHVPWVKSAQKELEQYVLPSANDKLSLFHMAYERITDAGYEAIGLDHFARPQDEMAQALRKHTLHRNFMGYCTVNHAGQVYAFGASSITQIEDAYVQNNKNTDAYMDIIARQGIAPDKGYLLTEHDKVCRLVIEELMCNQFIDLDQLAKQLSISYEELLNITTFSPEKLQSMLDDHLVTWSNHQLTVLPPGRMILRNVAMLFDPLQQADSTMRYSRTL</sequence>
<dbReference type="GO" id="GO:0004109">
    <property type="term" value="F:coproporphyrinogen oxidase activity"/>
    <property type="evidence" value="ECO:0007669"/>
    <property type="project" value="InterPro"/>
</dbReference>
<dbReference type="SMART" id="SM00729">
    <property type="entry name" value="Elp3"/>
    <property type="match status" value="1"/>
</dbReference>
<comment type="catalytic activity">
    <reaction evidence="13 14">
        <text>coproporphyrinogen III + 2 S-adenosyl-L-methionine = protoporphyrinogen IX + 2 5'-deoxyadenosine + 2 L-methionine + 2 CO2</text>
        <dbReference type="Rhea" id="RHEA:15425"/>
        <dbReference type="ChEBI" id="CHEBI:16526"/>
        <dbReference type="ChEBI" id="CHEBI:17319"/>
        <dbReference type="ChEBI" id="CHEBI:57307"/>
        <dbReference type="ChEBI" id="CHEBI:57309"/>
        <dbReference type="ChEBI" id="CHEBI:57844"/>
        <dbReference type="ChEBI" id="CHEBI:59789"/>
        <dbReference type="EC" id="1.3.98.3"/>
    </reaction>
</comment>
<keyword evidence="10 14" id="KW-0408">Iron</keyword>
<evidence type="ECO:0000256" key="10">
    <source>
        <dbReference type="ARBA" id="ARBA00023004"/>
    </source>
</evidence>
<feature type="binding site" evidence="15">
    <location>
        <position position="57"/>
    </location>
    <ligand>
        <name>S-adenosyl-L-methionine</name>
        <dbReference type="ChEBI" id="CHEBI:59789"/>
        <label>1</label>
    </ligand>
</feature>
<dbReference type="PROSITE" id="PS51918">
    <property type="entry name" value="RADICAL_SAM"/>
    <property type="match status" value="1"/>
</dbReference>
<feature type="binding site" evidence="15">
    <location>
        <position position="331"/>
    </location>
    <ligand>
        <name>S-adenosyl-L-methionine</name>
        <dbReference type="ChEBI" id="CHEBI:59789"/>
        <label>1</label>
    </ligand>
</feature>
<keyword evidence="8 14" id="KW-0479">Metal-binding</keyword>
<dbReference type="InterPro" id="IPR058240">
    <property type="entry name" value="rSAM_sf"/>
</dbReference>
<comment type="subunit">
    <text evidence="4">Monomer.</text>
</comment>
<evidence type="ECO:0000256" key="12">
    <source>
        <dbReference type="ARBA" id="ARBA00023244"/>
    </source>
</evidence>
<evidence type="ECO:0000256" key="3">
    <source>
        <dbReference type="ARBA" id="ARBA00005493"/>
    </source>
</evidence>
<comment type="cofactor">
    <cofactor evidence="14 16">
        <name>[4Fe-4S] cluster</name>
        <dbReference type="ChEBI" id="CHEBI:49883"/>
    </cofactor>
    <text evidence="14 16">Binds 1 [4Fe-4S] cluster. The cluster is coordinated with 3 cysteines and an exchangeable S-adenosyl-L-methionine.</text>
</comment>
<feature type="binding site" evidence="15">
    <location>
        <position position="147"/>
    </location>
    <ligand>
        <name>S-adenosyl-L-methionine</name>
        <dbReference type="ChEBI" id="CHEBI:59789"/>
        <label>1</label>
    </ligand>
</feature>
<feature type="binding site" evidence="16">
    <location>
        <position position="63"/>
    </location>
    <ligand>
        <name>[4Fe-4S] cluster</name>
        <dbReference type="ChEBI" id="CHEBI:49883"/>
        <note>4Fe-4S-S-AdoMet</note>
    </ligand>
</feature>
<dbReference type="Gene3D" id="1.10.10.920">
    <property type="match status" value="1"/>
</dbReference>
<dbReference type="GO" id="GO:0051539">
    <property type="term" value="F:4 iron, 4 sulfur cluster binding"/>
    <property type="evidence" value="ECO:0007669"/>
    <property type="project" value="UniProtKB-KW"/>
</dbReference>
<comment type="similarity">
    <text evidence="3 14">Belongs to the anaerobic coproporphyrinogen-III oxidase family.</text>
</comment>
<evidence type="ECO:0000256" key="7">
    <source>
        <dbReference type="ARBA" id="ARBA00022691"/>
    </source>
</evidence>
<dbReference type="SFLD" id="SFLDS00029">
    <property type="entry name" value="Radical_SAM"/>
    <property type="match status" value="1"/>
</dbReference>
<evidence type="ECO:0000256" key="4">
    <source>
        <dbReference type="ARBA" id="ARBA00011245"/>
    </source>
</evidence>
<organism evidence="18 19">
    <name type="scientific">Microbacter margulisiae</name>
    <dbReference type="NCBI Taxonomy" id="1350067"/>
    <lineage>
        <taxon>Bacteria</taxon>
        <taxon>Pseudomonadati</taxon>
        <taxon>Bacteroidota</taxon>
        <taxon>Bacteroidia</taxon>
        <taxon>Bacteroidales</taxon>
        <taxon>Porphyromonadaceae</taxon>
        <taxon>Microbacter</taxon>
    </lineage>
</organism>
<dbReference type="EMBL" id="JACHYB010000001">
    <property type="protein sequence ID" value="MBB3185950.1"/>
    <property type="molecule type" value="Genomic_DNA"/>
</dbReference>
<evidence type="ECO:0000313" key="18">
    <source>
        <dbReference type="EMBL" id="MBB3185950.1"/>
    </source>
</evidence>
<dbReference type="AlphaFoldDB" id="A0A7W5DN23"/>
<dbReference type="NCBIfam" id="TIGR00538">
    <property type="entry name" value="hemN"/>
    <property type="match status" value="1"/>
</dbReference>
<dbReference type="Proteomes" id="UP000544222">
    <property type="component" value="Unassembled WGS sequence"/>
</dbReference>
<evidence type="ECO:0000256" key="2">
    <source>
        <dbReference type="ARBA" id="ARBA00004785"/>
    </source>
</evidence>